<dbReference type="SUPFAM" id="SSF53613">
    <property type="entry name" value="Ribokinase-like"/>
    <property type="match status" value="1"/>
</dbReference>
<keyword evidence="3 5" id="KW-0418">Kinase</keyword>
<dbReference type="InterPro" id="IPR029056">
    <property type="entry name" value="Ribokinase-like"/>
</dbReference>
<dbReference type="PANTHER" id="PTHR43085:SF15">
    <property type="entry name" value="2-DEHYDRO-3-DEOXYGLUCONOKINASE"/>
    <property type="match status" value="1"/>
</dbReference>
<dbReference type="PANTHER" id="PTHR43085">
    <property type="entry name" value="HEXOKINASE FAMILY MEMBER"/>
    <property type="match status" value="1"/>
</dbReference>
<dbReference type="EMBL" id="BAAARW010000012">
    <property type="protein sequence ID" value="GAA2420723.1"/>
    <property type="molecule type" value="Genomic_DNA"/>
</dbReference>
<dbReference type="Pfam" id="PF00294">
    <property type="entry name" value="PfkB"/>
    <property type="match status" value="1"/>
</dbReference>
<dbReference type="CDD" id="cd01166">
    <property type="entry name" value="KdgK"/>
    <property type="match status" value="1"/>
</dbReference>
<comment type="caution">
    <text evidence="5">The sequence shown here is derived from an EMBL/GenBank/DDBJ whole genome shotgun (WGS) entry which is preliminary data.</text>
</comment>
<dbReference type="GO" id="GO:0016301">
    <property type="term" value="F:kinase activity"/>
    <property type="evidence" value="ECO:0007669"/>
    <property type="project" value="UniProtKB-KW"/>
</dbReference>
<organism evidence="5 6">
    <name type="scientific">Actinomadura vinacea</name>
    <dbReference type="NCBI Taxonomy" id="115336"/>
    <lineage>
        <taxon>Bacteria</taxon>
        <taxon>Bacillati</taxon>
        <taxon>Actinomycetota</taxon>
        <taxon>Actinomycetes</taxon>
        <taxon>Streptosporangiales</taxon>
        <taxon>Thermomonosporaceae</taxon>
        <taxon>Actinomadura</taxon>
    </lineage>
</organism>
<protein>
    <submittedName>
        <fullName evidence="5">PfkB family carbohydrate kinase</fullName>
    </submittedName>
</protein>
<evidence type="ECO:0000256" key="1">
    <source>
        <dbReference type="ARBA" id="ARBA00010688"/>
    </source>
</evidence>
<feature type="domain" description="Carbohydrate kinase PfkB" evidence="4">
    <location>
        <begin position="30"/>
        <end position="303"/>
    </location>
</feature>
<keyword evidence="6" id="KW-1185">Reference proteome</keyword>
<evidence type="ECO:0000256" key="3">
    <source>
        <dbReference type="ARBA" id="ARBA00022777"/>
    </source>
</evidence>
<keyword evidence="2" id="KW-0808">Transferase</keyword>
<accession>A0ABN3J470</accession>
<evidence type="ECO:0000259" key="4">
    <source>
        <dbReference type="Pfam" id="PF00294"/>
    </source>
</evidence>
<name>A0ABN3J470_9ACTN</name>
<evidence type="ECO:0000256" key="2">
    <source>
        <dbReference type="ARBA" id="ARBA00022679"/>
    </source>
</evidence>
<reference evidence="5 6" key="1">
    <citation type="journal article" date="2019" name="Int. J. Syst. Evol. Microbiol.">
        <title>The Global Catalogue of Microorganisms (GCM) 10K type strain sequencing project: providing services to taxonomists for standard genome sequencing and annotation.</title>
        <authorList>
            <consortium name="The Broad Institute Genomics Platform"/>
            <consortium name="The Broad Institute Genome Sequencing Center for Infectious Disease"/>
            <person name="Wu L."/>
            <person name="Ma J."/>
        </authorList>
    </citation>
    <scope>NUCLEOTIDE SEQUENCE [LARGE SCALE GENOMIC DNA]</scope>
    <source>
        <strain evidence="5 6">JCM 3325</strain>
    </source>
</reference>
<sequence>MSPADGYDVIVLGEVLVEIHSDIPLQRASDGTPLRLSFSGDALNAAAAAAAAGARTALFTLVGNDELSVPLLDRVRALGVDTALVRRAERPNGAYLLSADVHGDREFVYWRTGSAASTLGPADVERFTAELSAARSLVVSGITPALSASTREATLAAARIVHDAGGRVTYDPNFRSRLTTPAEARDVLAAMAPYTGLLTPSCPGDAGTLLGTTDPGEAADRGLKLGAAAVAVTAGAESVLLADGSGRWRVPVPRNPDQVDATGAGDSFTGTVTARLALGDGLGAAVAHAVAAASLSVSGRGGTGHVPGFVATAELAARAVRAESLVREKEREGER</sequence>
<evidence type="ECO:0000313" key="5">
    <source>
        <dbReference type="EMBL" id="GAA2420723.1"/>
    </source>
</evidence>
<gene>
    <name evidence="5" type="ORF">GCM10010191_35050</name>
</gene>
<comment type="similarity">
    <text evidence="1">Belongs to the carbohydrate kinase PfkB family.</text>
</comment>
<dbReference type="RefSeq" id="WP_344590041.1">
    <property type="nucleotide sequence ID" value="NZ_BAAARW010000012.1"/>
</dbReference>
<dbReference type="InterPro" id="IPR050306">
    <property type="entry name" value="PfkB_Carbo_kinase"/>
</dbReference>
<evidence type="ECO:0000313" key="6">
    <source>
        <dbReference type="Proteomes" id="UP001501231"/>
    </source>
</evidence>
<proteinExistence type="inferred from homology"/>
<dbReference type="InterPro" id="IPR011611">
    <property type="entry name" value="PfkB_dom"/>
</dbReference>
<dbReference type="Gene3D" id="3.40.1190.20">
    <property type="match status" value="1"/>
</dbReference>
<dbReference type="Proteomes" id="UP001501231">
    <property type="component" value="Unassembled WGS sequence"/>
</dbReference>